<dbReference type="UniPathway" id="UPA00121">
    <property type="reaction ID" value="UER00345"/>
</dbReference>
<dbReference type="EMBL" id="RRCO01000002">
    <property type="protein sequence ID" value="RRJ25896.1"/>
    <property type="molecule type" value="Genomic_DNA"/>
</dbReference>
<evidence type="ECO:0000256" key="1">
    <source>
        <dbReference type="ARBA" id="ARBA00004741"/>
    </source>
</evidence>
<organism evidence="12 13">
    <name type="scientific">Lachnoanaerobaculum gingivalis</name>
    <dbReference type="NCBI Taxonomy" id="2490855"/>
    <lineage>
        <taxon>Bacteria</taxon>
        <taxon>Bacillati</taxon>
        <taxon>Bacillota</taxon>
        <taxon>Clostridia</taxon>
        <taxon>Lachnospirales</taxon>
        <taxon>Lachnospiraceae</taxon>
        <taxon>Lachnoanaerobaculum</taxon>
    </lineage>
</organism>
<evidence type="ECO:0000259" key="10">
    <source>
        <dbReference type="PROSITE" id="PS51171"/>
    </source>
</evidence>
<keyword evidence="7 12" id="KW-0456">Lyase</keyword>
<dbReference type="PROSITE" id="PS51171">
    <property type="entry name" value="PREPHENATE_DEHYDR_3"/>
    <property type="match status" value="1"/>
</dbReference>
<name>A0A3P3QXD5_9FIRM</name>
<dbReference type="AlphaFoldDB" id="A0A3P3QXD5"/>
<sequence>MQRLEEIKFDDMPSGFKCKEYMDSDIKKIVYQGVEGAYSHIVTQTLFPDADTENVNTFEDAINSVLNGEASYCVVPIENSSAGIVTDIFDLLLKKDVVIVAEYDLHISHCLLGIKGASFFDIKIVYSHPQALMQCASYLKEHPEWSQISLLNTAVSAKKVKNEGKIEQAAIASELSAKLYGLNILDRGINRNSNNTTRFVVLSKEKIFSKASNKLSLILELPHEKGMLYNILGIFVLNGLNLLKIESRPIAEKTFEYRFFIDIEANLNSANVSNVLEILKNKVPFLKILGNYCSNN</sequence>
<dbReference type="GO" id="GO:0005737">
    <property type="term" value="C:cytoplasm"/>
    <property type="evidence" value="ECO:0007669"/>
    <property type="project" value="TreeGrafter"/>
</dbReference>
<dbReference type="InterPro" id="IPR008242">
    <property type="entry name" value="Chor_mutase/pphenate_deHydtase"/>
</dbReference>
<evidence type="ECO:0000256" key="2">
    <source>
        <dbReference type="ARBA" id="ARBA00013147"/>
    </source>
</evidence>
<dbReference type="Proteomes" id="UP000272490">
    <property type="component" value="Unassembled WGS sequence"/>
</dbReference>
<evidence type="ECO:0000313" key="12">
    <source>
        <dbReference type="EMBL" id="RRJ25896.1"/>
    </source>
</evidence>
<dbReference type="CDD" id="cd13631">
    <property type="entry name" value="PBP2_Ct-PDT_like"/>
    <property type="match status" value="1"/>
</dbReference>
<comment type="caution">
    <text evidence="12">The sequence shown here is derived from an EMBL/GenBank/DDBJ whole genome shotgun (WGS) entry which is preliminary data.</text>
</comment>
<keyword evidence="5" id="KW-0057">Aromatic amino acid biosynthesis</keyword>
<feature type="domain" description="Prephenate dehydratase" evidence="10">
    <location>
        <begin position="28"/>
        <end position="204"/>
    </location>
</feature>
<evidence type="ECO:0000256" key="4">
    <source>
        <dbReference type="ARBA" id="ARBA00022605"/>
    </source>
</evidence>
<feature type="site" description="Essential for prephenate dehydratase activity" evidence="9">
    <location>
        <position position="197"/>
    </location>
</feature>
<dbReference type="InterPro" id="IPR001086">
    <property type="entry name" value="Preph_deHydtase"/>
</dbReference>
<dbReference type="OrthoDB" id="9802281at2"/>
<proteinExistence type="predicted"/>
<evidence type="ECO:0000256" key="3">
    <source>
        <dbReference type="ARBA" id="ARBA00021872"/>
    </source>
</evidence>
<evidence type="ECO:0000256" key="8">
    <source>
        <dbReference type="ARBA" id="ARBA00047848"/>
    </source>
</evidence>
<evidence type="ECO:0000259" key="11">
    <source>
        <dbReference type="PROSITE" id="PS51671"/>
    </source>
</evidence>
<dbReference type="InterPro" id="IPR002912">
    <property type="entry name" value="ACT_dom"/>
</dbReference>
<dbReference type="GO" id="GO:0009094">
    <property type="term" value="P:L-phenylalanine biosynthetic process"/>
    <property type="evidence" value="ECO:0007669"/>
    <property type="project" value="UniProtKB-UniPathway"/>
</dbReference>
<dbReference type="Gene3D" id="3.40.190.10">
    <property type="entry name" value="Periplasmic binding protein-like II"/>
    <property type="match status" value="2"/>
</dbReference>
<dbReference type="Pfam" id="PF00800">
    <property type="entry name" value="PDT"/>
    <property type="match status" value="1"/>
</dbReference>
<keyword evidence="6" id="KW-0584">Phenylalanine biosynthesis</keyword>
<evidence type="ECO:0000256" key="5">
    <source>
        <dbReference type="ARBA" id="ARBA00023141"/>
    </source>
</evidence>
<dbReference type="SUPFAM" id="SSF53850">
    <property type="entry name" value="Periplasmic binding protein-like II"/>
    <property type="match status" value="1"/>
</dbReference>
<keyword evidence="13" id="KW-1185">Reference proteome</keyword>
<dbReference type="PROSITE" id="PS51671">
    <property type="entry name" value="ACT"/>
    <property type="match status" value="1"/>
</dbReference>
<reference evidence="12 13" key="1">
    <citation type="submission" date="2018-11" db="EMBL/GenBank/DDBJ databases">
        <title>Genome sequencing of Lachnoanaerobaculum sp. KCOM 2030 (= ChDC B114).</title>
        <authorList>
            <person name="Kook J.-K."/>
            <person name="Park S.-N."/>
            <person name="Lim Y.K."/>
        </authorList>
    </citation>
    <scope>NUCLEOTIDE SEQUENCE [LARGE SCALE GENOMIC DNA]</scope>
    <source>
        <strain evidence="12 13">KCOM 2030</strain>
    </source>
</reference>
<evidence type="ECO:0000256" key="6">
    <source>
        <dbReference type="ARBA" id="ARBA00023222"/>
    </source>
</evidence>
<dbReference type="CDD" id="cd04905">
    <property type="entry name" value="ACT_CM-PDT"/>
    <property type="match status" value="1"/>
</dbReference>
<comment type="catalytic activity">
    <reaction evidence="8">
        <text>prephenate + H(+) = 3-phenylpyruvate + CO2 + H2O</text>
        <dbReference type="Rhea" id="RHEA:21648"/>
        <dbReference type="ChEBI" id="CHEBI:15377"/>
        <dbReference type="ChEBI" id="CHEBI:15378"/>
        <dbReference type="ChEBI" id="CHEBI:16526"/>
        <dbReference type="ChEBI" id="CHEBI:18005"/>
        <dbReference type="ChEBI" id="CHEBI:29934"/>
        <dbReference type="EC" id="4.2.1.51"/>
    </reaction>
</comment>
<comment type="pathway">
    <text evidence="1">Amino-acid biosynthesis; L-phenylalanine biosynthesis; phenylpyruvate from prephenate: step 1/1.</text>
</comment>
<dbReference type="NCBIfam" id="NF008865">
    <property type="entry name" value="PRK11898.1"/>
    <property type="match status" value="1"/>
</dbReference>
<dbReference type="SUPFAM" id="SSF55021">
    <property type="entry name" value="ACT-like"/>
    <property type="match status" value="1"/>
</dbReference>
<keyword evidence="4" id="KW-0028">Amino-acid biosynthesis</keyword>
<evidence type="ECO:0000256" key="7">
    <source>
        <dbReference type="ARBA" id="ARBA00023239"/>
    </source>
</evidence>
<dbReference type="EC" id="4.2.1.51" evidence="2"/>
<dbReference type="PIRSF" id="PIRSF001500">
    <property type="entry name" value="Chor_mut_pdt_Ppr"/>
    <property type="match status" value="1"/>
</dbReference>
<gene>
    <name evidence="12" type="primary">pheA</name>
    <name evidence="12" type="ORF">EHV10_04965</name>
</gene>
<dbReference type="GO" id="GO:0004664">
    <property type="term" value="F:prephenate dehydratase activity"/>
    <property type="evidence" value="ECO:0007669"/>
    <property type="project" value="UniProtKB-EC"/>
</dbReference>
<feature type="domain" description="ACT" evidence="11">
    <location>
        <begin position="216"/>
        <end position="293"/>
    </location>
</feature>
<dbReference type="PANTHER" id="PTHR21022:SF19">
    <property type="entry name" value="PREPHENATE DEHYDRATASE-RELATED"/>
    <property type="match status" value="1"/>
</dbReference>
<dbReference type="InterPro" id="IPR045865">
    <property type="entry name" value="ACT-like_dom_sf"/>
</dbReference>
<dbReference type="Gene3D" id="3.30.70.260">
    <property type="match status" value="1"/>
</dbReference>
<accession>A0A3P3QXD5</accession>
<evidence type="ECO:0000256" key="9">
    <source>
        <dbReference type="PIRSR" id="PIRSR001500-2"/>
    </source>
</evidence>
<dbReference type="PANTHER" id="PTHR21022">
    <property type="entry name" value="PREPHENATE DEHYDRATASE P PROTEIN"/>
    <property type="match status" value="1"/>
</dbReference>
<dbReference type="RefSeq" id="WP_128673710.1">
    <property type="nucleotide sequence ID" value="NZ_RRCO01000002.1"/>
</dbReference>
<evidence type="ECO:0000313" key="13">
    <source>
        <dbReference type="Proteomes" id="UP000272490"/>
    </source>
</evidence>
<protein>
    <recommendedName>
        <fullName evidence="3">Prephenate dehydratase</fullName>
        <ecNumber evidence="2">4.2.1.51</ecNumber>
    </recommendedName>
</protein>